<comment type="caution">
    <text evidence="9">The sequence shown here is derived from an EMBL/GenBank/DDBJ whole genome shotgun (WGS) entry which is preliminary data.</text>
</comment>
<keyword evidence="10" id="KW-1185">Reference proteome</keyword>
<keyword evidence="7 8" id="KW-0472">Membrane</keyword>
<evidence type="ECO:0000256" key="3">
    <source>
        <dbReference type="ARBA" id="ARBA00022692"/>
    </source>
</evidence>
<dbReference type="EMBL" id="QXHD01000004">
    <property type="protein sequence ID" value="NEZ55276.1"/>
    <property type="molecule type" value="Genomic_DNA"/>
</dbReference>
<feature type="transmembrane region" description="Helical" evidence="8">
    <location>
        <begin position="92"/>
        <end position="116"/>
    </location>
</feature>
<dbReference type="RefSeq" id="WP_163697073.1">
    <property type="nucleotide sequence ID" value="NZ_QXHD01000004.1"/>
</dbReference>
<evidence type="ECO:0000313" key="9">
    <source>
        <dbReference type="EMBL" id="NEZ55276.1"/>
    </source>
</evidence>
<dbReference type="GO" id="GO:0008360">
    <property type="term" value="P:regulation of cell shape"/>
    <property type="evidence" value="ECO:0007669"/>
    <property type="project" value="UniProtKB-KW"/>
</dbReference>
<feature type="transmembrane region" description="Helical" evidence="8">
    <location>
        <begin position="405"/>
        <end position="424"/>
    </location>
</feature>
<feature type="transmembrane region" description="Helical" evidence="8">
    <location>
        <begin position="338"/>
        <end position="360"/>
    </location>
</feature>
<accession>A0A6M0RGA2</accession>
<evidence type="ECO:0000256" key="8">
    <source>
        <dbReference type="SAM" id="Phobius"/>
    </source>
</evidence>
<sequence>MPKRLSLFPKIVQILTSSASVVAGATLATRLAGLMREQVNAAVFGIGPLYGAFQYAVLLPNLFLVVLGGINGPLHSAVLTILANYPPEKSRAIVRALTVVIGGAMLGVTGLLVWLAPQGIDLIAPGLAVGAGDVRGLAIRQLQIMAATVWFGSMIGLNIGLLTWHRNYWLPTLSPLLSSLAAISGAFWFNHGFQQQLNSADLASGQVLAWAYLAGAVLQWGVLWLGLRGYPLSHSLSVAWRHLGLWSEIRVALRLIASSCLFMSVTRANWYIDLAFASWLPEPGAAASALTLAFLVVQAPAGIFSNVMLVPLVPNLAQVANEPGELWERSQRALSLMLRFVLPMGGLMALLATPIVALTYRRGAFDPEATLLVGHVLRCYGLGLGAYLSRELLVRVLHVLRAHRALGWLSAWSLGLNILFNGFLYQSLGVAGLALGSSVVDGVLSLGMWLWLRERLVLKP</sequence>
<feature type="transmembrane region" description="Helical" evidence="8">
    <location>
        <begin position="430"/>
        <end position="452"/>
    </location>
</feature>
<dbReference type="GO" id="GO:0005886">
    <property type="term" value="C:plasma membrane"/>
    <property type="evidence" value="ECO:0007669"/>
    <property type="project" value="UniProtKB-SubCell"/>
</dbReference>
<dbReference type="GO" id="GO:0009252">
    <property type="term" value="P:peptidoglycan biosynthetic process"/>
    <property type="evidence" value="ECO:0007669"/>
    <property type="project" value="UniProtKB-KW"/>
</dbReference>
<dbReference type="Pfam" id="PF03023">
    <property type="entry name" value="MurJ"/>
    <property type="match status" value="1"/>
</dbReference>
<dbReference type="AlphaFoldDB" id="A0A6M0RGA2"/>
<keyword evidence="4" id="KW-0133">Cell shape</keyword>
<keyword evidence="3 8" id="KW-0812">Transmembrane</keyword>
<comment type="subcellular location">
    <subcellularLocation>
        <location evidence="1">Cell membrane</location>
        <topology evidence="1">Multi-pass membrane protein</topology>
    </subcellularLocation>
</comment>
<evidence type="ECO:0000256" key="5">
    <source>
        <dbReference type="ARBA" id="ARBA00022984"/>
    </source>
</evidence>
<evidence type="ECO:0000256" key="7">
    <source>
        <dbReference type="ARBA" id="ARBA00023136"/>
    </source>
</evidence>
<dbReference type="PRINTS" id="PR01806">
    <property type="entry name" value="VIRFACTRMVIN"/>
</dbReference>
<name>A0A6M0RGA2_9CYAN</name>
<gene>
    <name evidence="9" type="ORF">DXZ20_06220</name>
</gene>
<proteinExistence type="predicted"/>
<evidence type="ECO:0000313" key="10">
    <source>
        <dbReference type="Proteomes" id="UP000481033"/>
    </source>
</evidence>
<feature type="transmembrane region" description="Helical" evidence="8">
    <location>
        <begin position="142"/>
        <end position="161"/>
    </location>
</feature>
<dbReference type="Proteomes" id="UP000481033">
    <property type="component" value="Unassembled WGS sequence"/>
</dbReference>
<keyword evidence="2" id="KW-1003">Cell membrane</keyword>
<dbReference type="PANTHER" id="PTHR43486">
    <property type="entry name" value="LIPID II FLIPPASE MURJ-RELATED"/>
    <property type="match status" value="1"/>
</dbReference>
<protein>
    <recommendedName>
        <fullName evidence="11">Lipid II flippase MurJ</fullName>
    </recommendedName>
</protein>
<evidence type="ECO:0000256" key="4">
    <source>
        <dbReference type="ARBA" id="ARBA00022960"/>
    </source>
</evidence>
<organism evidence="9 10">
    <name type="scientific">Adonisia turfae CCMR0081</name>
    <dbReference type="NCBI Taxonomy" id="2292702"/>
    <lineage>
        <taxon>Bacteria</taxon>
        <taxon>Bacillati</taxon>
        <taxon>Cyanobacteriota</taxon>
        <taxon>Adonisia</taxon>
        <taxon>Adonisia turfae</taxon>
    </lineage>
</organism>
<evidence type="ECO:0000256" key="6">
    <source>
        <dbReference type="ARBA" id="ARBA00022989"/>
    </source>
</evidence>
<keyword evidence="5" id="KW-0573">Peptidoglycan synthesis</keyword>
<dbReference type="PANTHER" id="PTHR43486:SF1">
    <property type="entry name" value="LIPID II FLIPPASE MURJ-RELATED"/>
    <property type="match status" value="1"/>
</dbReference>
<evidence type="ECO:0008006" key="11">
    <source>
        <dbReference type="Google" id="ProtNLM"/>
    </source>
</evidence>
<evidence type="ECO:0000256" key="2">
    <source>
        <dbReference type="ARBA" id="ARBA00022475"/>
    </source>
</evidence>
<feature type="transmembrane region" description="Helical" evidence="8">
    <location>
        <begin position="63"/>
        <end position="85"/>
    </location>
</feature>
<feature type="transmembrane region" description="Helical" evidence="8">
    <location>
        <begin position="39"/>
        <end position="57"/>
    </location>
</feature>
<feature type="transmembrane region" description="Helical" evidence="8">
    <location>
        <begin position="168"/>
        <end position="189"/>
    </location>
</feature>
<feature type="transmembrane region" description="Helical" evidence="8">
    <location>
        <begin position="209"/>
        <end position="230"/>
    </location>
</feature>
<dbReference type="InterPro" id="IPR004268">
    <property type="entry name" value="MurJ"/>
</dbReference>
<feature type="transmembrane region" description="Helical" evidence="8">
    <location>
        <begin position="372"/>
        <end position="393"/>
    </location>
</feature>
<reference evidence="9 10" key="1">
    <citation type="journal article" date="2020" name="Microb. Ecol.">
        <title>Ecogenomics of the Marine Benthic Filamentous Cyanobacterium Adonisia.</title>
        <authorList>
            <person name="Walter J.M."/>
            <person name="Coutinho F.H."/>
            <person name="Leomil L."/>
            <person name="Hargreaves P.I."/>
            <person name="Campeao M.E."/>
            <person name="Vieira V.V."/>
            <person name="Silva B.S."/>
            <person name="Fistarol G.O."/>
            <person name="Salomon P.S."/>
            <person name="Sawabe T."/>
            <person name="Mino S."/>
            <person name="Hosokawa M."/>
            <person name="Miyashita H."/>
            <person name="Maruyama F."/>
            <person name="van Verk M.C."/>
            <person name="Dutilh B.E."/>
            <person name="Thompson C.C."/>
            <person name="Thompson F.L."/>
        </authorList>
    </citation>
    <scope>NUCLEOTIDE SEQUENCE [LARGE SCALE GENOMIC DNA]</scope>
    <source>
        <strain evidence="9 10">CCMR0081</strain>
    </source>
</reference>
<keyword evidence="6 8" id="KW-1133">Transmembrane helix</keyword>
<evidence type="ECO:0000256" key="1">
    <source>
        <dbReference type="ARBA" id="ARBA00004651"/>
    </source>
</evidence>